<proteinExistence type="predicted"/>
<organism evidence="1 2">
    <name type="scientific">Pangasianodon gigas</name>
    <name type="common">Mekong giant catfish</name>
    <name type="synonym">Pangasius gigas</name>
    <dbReference type="NCBI Taxonomy" id="30993"/>
    <lineage>
        <taxon>Eukaryota</taxon>
        <taxon>Metazoa</taxon>
        <taxon>Chordata</taxon>
        <taxon>Craniata</taxon>
        <taxon>Vertebrata</taxon>
        <taxon>Euteleostomi</taxon>
        <taxon>Actinopterygii</taxon>
        <taxon>Neopterygii</taxon>
        <taxon>Teleostei</taxon>
        <taxon>Ostariophysi</taxon>
        <taxon>Siluriformes</taxon>
        <taxon>Pangasiidae</taxon>
        <taxon>Pangasianodon</taxon>
    </lineage>
</organism>
<gene>
    <name evidence="1" type="ORF">PGIGA_G00230610</name>
</gene>
<reference evidence="1 2" key="1">
    <citation type="journal article" date="2022" name="bioRxiv">
        <title>An ancient truncated duplication of the anti-Mullerian hormone receptor type 2 gene is a potential conserved master sex determinant in the Pangasiidae catfish family.</title>
        <authorList>
            <person name="Wen M."/>
            <person name="Pan Q."/>
            <person name="Jouanno E."/>
            <person name="Montfort J."/>
            <person name="Zahm M."/>
            <person name="Cabau C."/>
            <person name="Klopp C."/>
            <person name="Iampietro C."/>
            <person name="Roques C."/>
            <person name="Bouchez O."/>
            <person name="Castinel A."/>
            <person name="Donnadieu C."/>
            <person name="Parrinello H."/>
            <person name="Poncet C."/>
            <person name="Belmonte E."/>
            <person name="Gautier V."/>
            <person name="Avarre J.-C."/>
            <person name="Dugue R."/>
            <person name="Gustiano R."/>
            <person name="Ha T.T.T."/>
            <person name="Campet M."/>
            <person name="Sriphairoj K."/>
            <person name="Ribolli J."/>
            <person name="de Almeida F.L."/>
            <person name="Desvignes T."/>
            <person name="Postlethwait J.H."/>
            <person name="Bucao C.F."/>
            <person name="Robinson-Rechavi M."/>
            <person name="Bobe J."/>
            <person name="Herpin A."/>
            <person name="Guiguen Y."/>
        </authorList>
    </citation>
    <scope>NUCLEOTIDE SEQUENCE [LARGE SCALE GENOMIC DNA]</scope>
    <source>
        <strain evidence="1">YG-Dec2019</strain>
    </source>
</reference>
<evidence type="ECO:0000313" key="1">
    <source>
        <dbReference type="EMBL" id="MCI4379649.1"/>
    </source>
</evidence>
<evidence type="ECO:0000313" key="2">
    <source>
        <dbReference type="Proteomes" id="UP000829447"/>
    </source>
</evidence>
<name>A0ACC5WKS3_PANGG</name>
<dbReference type="Proteomes" id="UP000829447">
    <property type="component" value="Linkage Group LG7"/>
</dbReference>
<accession>A0ACC5WKS3</accession>
<keyword evidence="2" id="KW-1185">Reference proteome</keyword>
<protein>
    <submittedName>
        <fullName evidence="1">Uncharacterized protein</fullName>
    </submittedName>
</protein>
<comment type="caution">
    <text evidence="1">The sequence shown here is derived from an EMBL/GenBank/DDBJ whole genome shotgun (WGS) entry which is preliminary data.</text>
</comment>
<dbReference type="EMBL" id="CM040460">
    <property type="protein sequence ID" value="MCI4379649.1"/>
    <property type="molecule type" value="Genomic_DNA"/>
</dbReference>
<sequence length="2902" mass="316142">MESWVLEGDSYSFLRSAPRNFNLQHLDGPNRVEIFDITSIPSHRSAISETTCLCDIFGDDCESPSLSSSPASASFLKKDVDEQLPVEDVNDSSGSYHTANGSEHLSDGSDTFEDSKDTKDLILSDTGESKTPASDLTLPNDKSDVTSVNGSPKPTGNWQESLSQDTSLVQVENLSDQQQVTSTSEFRDTNIRVTGSSQEIISPDLLSENKGIRDQSHATSSSTEEIITPDLRSITKQRDAFSSEQKENHSTQKIITPEFSPENGGLTEQRHTTTSEVREIDSTQENKHYKQRESTFSENQDSAESFSNLASEDSPKENNDLGCSGEEEEKISLPDILPIENISFVRETVKSDPSVALTNFSNDGSDFTPVQKTASDPYAKDGTHDLREMSAPLEHEVVPNKSSCIGTFQAGPSDLEDPNTVPPPTYVEDNTEIDVASMPQHFNISSETRETVILHEHRTLSSFSDTTEGLIPCVISELCSPSGSSVDVNSSEPPIIIHSPLGFTICPSPEPENKIWSAGPEDLAFTHESPESDFRLTPTDNFSVSSFDSKLCPTPEPRSITSTPENRQNVFKCELSPAASSLELRSASCSPECKIMTCSSLTQLSKSPQTEKKAPQNDFSSQNEILAQTHDVEEIIHAESFMITTLPTKEVADVTVPTTYKLSSAQRGISSPSTTLPRDTMSPDQKGTRSTESPTSDILPTNMAIFSNFSSTDRCIISPHSTISIQRGTESPDVHEIRSVESSISPIPPGNETTVMAISPVSNLSTTEGGISRSPSTLSIPRDTASPDVVGTRSTESSTSTTLPRKDIENVVSSPILQPSSTERVISRPPSNLSAPRDTASPDVDGIRCVKSPASTTILTNEITIMAISPLPNHSPTASNLSIPRNTVSPDVEGIRYAQSSISKMLPIQEIENVVITPITHLSSTVGGISRSTSTLSIPRDTMSPDVVETSCVERSMSTIPPTNETTNMAISPISNCSSTEGGISRPSSTLSIPRNTVSPDIDGIRCVEIPTSTTVEMTNMANSSINFSLTGGISRPPSNLSIPRDTICLDVEETKCIEQSNEIPTNETTKMAISPISNHSTTEGSISRPPSTSGISRNTASTDVDGIRCVESPTSTILPTNEAPNMGISPVFNISPTEGGLSNPLSTLSIPRVTMSPDVVGSPTSEITNMANSFIFNLSSTEGAISRPSSTLSIPRDTMSPDVEGTRYAERSNEIPTNENKNMALSISNLTTPSNILTDKVSSPKVRHQRSADRFNDNIPAPEMCIPLKYTDNHLSTTVSEKVDLPLMVPVDVGQIDDTGYKMSIKSCSLPQNDYTDIASVPCSQTDKISDSSPEPPAPKLSVKQIKESWERMNESILNSLNPWQTSKKILTVPTAKEAKEGNDSGREMLERESAGSEKTFGQMAMRPGESPSVLHSNNHSMYEGQCRNKGWSGERVIQEEHTLGKGVGNIAEGSYRGEQVELSFSTRNRKGPAIHSPAPSSRDPKSGIPPRYFESPLATRRQQRLLRAQNLQKENKTGARRVRSTSQSNYSGAGRLSSECTSDTSSMGSEFDDADSEVKWFTDQAFRSLSSPQVDYLDVYNSSCGSSANVSQPSTVDSPGSATWISYADLHDSLHENDDVLCHTSSFLPHGTLDPAKRFEMGSFECVDVAVESKEETRRGKRTVPKRQIQFKRRNLDELKSTENEGKAMDSLSTQTCSRDTFVRQHSTPASMQEALVQGEHEIQTGKKVLQKSASLDESSHKSKMACSVIKSVLSKKMDTATKESSKSEPCENKKKHVDTLSAGESSNAERQSSSLPSECSLSSEDFADKEERSPHPQKRSCRPKVPPKPVFKANCFPPNNNPAGVAFQGKTLVKDQIRPIMVDAFESKISKKQTFGNSEKEASKVGEEYSSDSGSAINWTPNCTAICVASTRSRMTNSDNKHPMTPETHKQQEGSSSMFLSKTPEITLKPCTIKDNNKSSLKTSLCPELEISKDTICEPQLEEKLEEQMRFKTGVEADTEEDNEKNKAKSVIHKVRDVRKLVKNTYNLSFKASNTTQHVEDVVPEKQKEMKPEYPHPLHIECRAISWKDKTASCNKSTTQQDVAHTGDKSKMPQMDSPLKNDVGITKITTKASLPNIQHSDVDLFVGLDKCNNISKSGNCEQSTKLEMPSRPSSKEISTLVFLQDGTPKSMQKPTSPASPDVKTANSSHSVSMLRKEKGMQADIGVCDVLSEGVDAKPKHINRLEVPLQTYASEGTSSEFRKVKKEDADFPPEQKTSLNSGLQTSEGSLQVRSSPKPMEVRVLPSGKGGDNQSQGDLLQPPKEQEITVAASSKAEVRAFSSNTKIHAMPVTTSKEIELPIQVRSISSDRPKPSVLPKPSFKQPFAEIRSTSTDFPKTDITPTTSILKEQTHIKSDVKIIETSATVIHNEQSTNTASSNTKTLAVSAVSSHKPQTIPVTTMSSSAQKSTATTGRQEVCFTSMPNSSNRQQQNIQEQVIPATSYASDHQTLPVVSQANTYMQPTMTTSSNNQLHTDDFHFPTSDDPPSYDERESFSPLQLSDLPPRRQNRYHPTTKHSLCSCTSCTHPQFGQPYHGSQNQTPPAPRSPGQVISYPGAPPQAQVRPHQCRPDGQPSNYPSVSPKTTVQQAPAMIQPMHHSHTCPAPAIQPYGNEQQQPSTQHMDRRSGNQRSPQAPGGAAYREHSRSPNIAALDPRSQFFNPQELPPAFGHEYGNDGPGGGGVLYPENASGLGFGQGPRRVLLDPETGKYFYIEVPMQPLRKMLFDPEIGQYVEVLIPQQAMSNSSMYPPAAAPYQGPYHGQGLYASQYLPYAMPPHPQSAQQPRHPEPSVPTSLHQTTMGYGSSASQAPKSDVKGHPSLDQSYLESMYYIPTGMNASPNSTPSDCYHKPATNMSAAGGRRA</sequence>